<evidence type="ECO:0000256" key="1">
    <source>
        <dbReference type="ARBA" id="ARBA00022679"/>
    </source>
</evidence>
<organism evidence="3 4">
    <name type="scientific">Blastococcus tunisiensis</name>
    <dbReference type="NCBI Taxonomy" id="1798228"/>
    <lineage>
        <taxon>Bacteria</taxon>
        <taxon>Bacillati</taxon>
        <taxon>Actinomycetota</taxon>
        <taxon>Actinomycetes</taxon>
        <taxon>Geodermatophilales</taxon>
        <taxon>Geodermatophilaceae</taxon>
        <taxon>Blastococcus</taxon>
    </lineage>
</organism>
<evidence type="ECO:0000313" key="4">
    <source>
        <dbReference type="Proteomes" id="UP000198589"/>
    </source>
</evidence>
<protein>
    <submittedName>
        <fullName evidence="3">4'-phosphopantetheinyl transferase</fullName>
    </submittedName>
</protein>
<dbReference type="Gene3D" id="3.90.470.20">
    <property type="entry name" value="4'-phosphopantetheinyl transferase domain"/>
    <property type="match status" value="2"/>
</dbReference>
<keyword evidence="4" id="KW-1185">Reference proteome</keyword>
<feature type="domain" description="4'-phosphopantetheinyl transferase" evidence="2">
    <location>
        <begin position="123"/>
        <end position="187"/>
    </location>
</feature>
<dbReference type="EMBL" id="FOND01000002">
    <property type="protein sequence ID" value="SFE18050.1"/>
    <property type="molecule type" value="Genomic_DNA"/>
</dbReference>
<dbReference type="Pfam" id="PF01648">
    <property type="entry name" value="ACPS"/>
    <property type="match status" value="1"/>
</dbReference>
<dbReference type="SUPFAM" id="SSF56214">
    <property type="entry name" value="4'-phosphopantetheinyl transferase"/>
    <property type="match status" value="1"/>
</dbReference>
<name>A0A1I1YJ85_9ACTN</name>
<dbReference type="InterPro" id="IPR008278">
    <property type="entry name" value="4-PPantetheinyl_Trfase_dom"/>
</dbReference>
<dbReference type="AlphaFoldDB" id="A0A1I1YJ85"/>
<keyword evidence="1 3" id="KW-0808">Transferase</keyword>
<reference evidence="4" key="1">
    <citation type="submission" date="2016-10" db="EMBL/GenBank/DDBJ databases">
        <authorList>
            <person name="Varghese N."/>
            <person name="Submissions S."/>
        </authorList>
    </citation>
    <scope>NUCLEOTIDE SEQUENCE [LARGE SCALE GENOMIC DNA]</scope>
    <source>
        <strain evidence="4">DSM 46838</strain>
    </source>
</reference>
<accession>A0A1I1YJ85</accession>
<dbReference type="STRING" id="1798228.SAMN05216574_102345"/>
<dbReference type="Proteomes" id="UP000198589">
    <property type="component" value="Unassembled WGS sequence"/>
</dbReference>
<proteinExistence type="predicted"/>
<evidence type="ECO:0000313" key="3">
    <source>
        <dbReference type="EMBL" id="SFE18050.1"/>
    </source>
</evidence>
<dbReference type="InterPro" id="IPR037143">
    <property type="entry name" value="4-PPantetheinyl_Trfase_dom_sf"/>
</dbReference>
<dbReference type="GO" id="GO:0000287">
    <property type="term" value="F:magnesium ion binding"/>
    <property type="evidence" value="ECO:0007669"/>
    <property type="project" value="InterPro"/>
</dbReference>
<dbReference type="GO" id="GO:0008897">
    <property type="term" value="F:holo-[acyl-carrier-protein] synthase activity"/>
    <property type="evidence" value="ECO:0007669"/>
    <property type="project" value="InterPro"/>
</dbReference>
<sequence length="241" mass="25065">MSVAVAGHRAPPIVPRSARLREAAVSTVRLDADDTAVARARLLLSPAELAYADRAAPVVARQRILTRAGLRRLAGDVLGLLPEAVPLREGADGRPELDVPGADVSCTRSAGVGLVAVSTGQRLGIDAEPVLDWRDEVLAEGWLSPAETRALVALPPAARGLAAARCWTRKESLLKGLGTGLTDTLADLDVGVGRFDTLVAGWRIRALLAPPGHVASIATLPDSIPAPLAAAERSTRGHAHS</sequence>
<evidence type="ECO:0000259" key="2">
    <source>
        <dbReference type="Pfam" id="PF01648"/>
    </source>
</evidence>
<gene>
    <name evidence="3" type="ORF">SAMN05216574_102345</name>
</gene>